<dbReference type="SUPFAM" id="SSF56112">
    <property type="entry name" value="Protein kinase-like (PK-like)"/>
    <property type="match status" value="1"/>
</dbReference>
<dbReference type="OMA" id="ETRPFRD"/>
<dbReference type="InterPro" id="IPR000719">
    <property type="entry name" value="Prot_kinase_dom"/>
</dbReference>
<dbReference type="PRINTS" id="PR00109">
    <property type="entry name" value="TYRKINASE"/>
</dbReference>
<dbReference type="AlphaFoldDB" id="A0A087UJ78"/>
<dbReference type="PROSITE" id="PS50011">
    <property type="entry name" value="PROTEIN_KINASE_DOM"/>
    <property type="match status" value="1"/>
</dbReference>
<keyword evidence="4" id="KW-0418">Kinase</keyword>
<dbReference type="InterPro" id="IPR001245">
    <property type="entry name" value="Ser-Thr/Tyr_kinase_cat_dom"/>
</dbReference>
<protein>
    <submittedName>
        <fullName evidence="4">Serine/threonine-protein kinase LMTK1</fullName>
    </submittedName>
</protein>
<dbReference type="InterPro" id="IPR011009">
    <property type="entry name" value="Kinase-like_dom_sf"/>
</dbReference>
<accession>A0A087UJ78</accession>
<dbReference type="GO" id="GO:0005524">
    <property type="term" value="F:ATP binding"/>
    <property type="evidence" value="ECO:0007669"/>
    <property type="project" value="InterPro"/>
</dbReference>
<evidence type="ECO:0000256" key="1">
    <source>
        <dbReference type="SAM" id="MobiDB-lite"/>
    </source>
</evidence>
<organism evidence="4 5">
    <name type="scientific">Stegodyphus mimosarum</name>
    <name type="common">African social velvet spider</name>
    <dbReference type="NCBI Taxonomy" id="407821"/>
    <lineage>
        <taxon>Eukaryota</taxon>
        <taxon>Metazoa</taxon>
        <taxon>Ecdysozoa</taxon>
        <taxon>Arthropoda</taxon>
        <taxon>Chelicerata</taxon>
        <taxon>Arachnida</taxon>
        <taxon>Araneae</taxon>
        <taxon>Araneomorphae</taxon>
        <taxon>Entelegynae</taxon>
        <taxon>Eresoidea</taxon>
        <taxon>Eresidae</taxon>
        <taxon>Stegodyphus</taxon>
    </lineage>
</organism>
<dbReference type="EMBL" id="KK120053">
    <property type="protein sequence ID" value="KFM77417.1"/>
    <property type="molecule type" value="Genomic_DNA"/>
</dbReference>
<keyword evidence="2" id="KW-0472">Membrane</keyword>
<dbReference type="Gene3D" id="3.30.200.20">
    <property type="entry name" value="Phosphorylase Kinase, domain 1"/>
    <property type="match status" value="1"/>
</dbReference>
<feature type="transmembrane region" description="Helical" evidence="2">
    <location>
        <begin position="12"/>
        <end position="36"/>
    </location>
</feature>
<keyword evidence="4" id="KW-0808">Transferase</keyword>
<feature type="non-terminal residue" evidence="4">
    <location>
        <position position="664"/>
    </location>
</feature>
<gene>
    <name evidence="4" type="ORF">X975_24117</name>
</gene>
<evidence type="ECO:0000256" key="2">
    <source>
        <dbReference type="SAM" id="Phobius"/>
    </source>
</evidence>
<dbReference type="PANTHER" id="PTHR24417:SF7">
    <property type="entry name" value="CHROMATIN MODIFICATION-RELATED PROTEIN EAF1"/>
    <property type="match status" value="1"/>
</dbReference>
<dbReference type="Pfam" id="PF07714">
    <property type="entry name" value="PK_Tyr_Ser-Thr"/>
    <property type="match status" value="1"/>
</dbReference>
<dbReference type="Gene3D" id="1.10.510.10">
    <property type="entry name" value="Transferase(Phosphotransferase) domain 1"/>
    <property type="match status" value="1"/>
</dbReference>
<sequence length="664" mass="74496">MAVGGGGNMDNSVILIAASAFGVSTIIIAFIGCMWCRNKWKKLTQRHYRLNSVHETSVPPSQNVTEFTIFPPPSSSQFSLPPGISGDEVVFEPLPEIRSRVLESTSENIRPARFMGSFGKVSLQDWFDEHQINFPRTQLKYLREVGTAWYGQAVEGEAYSILQSEEKTRVVVKILRVDATATEHMQYLQETRPFRDLCHPNLLRLLGRCLEVHPFLLIMEHCDMDLKTYLIEKRKSPEILLKNGLLLRMACNIASALQHLHEHGFLHTDIAAHSCLVAQDSIVKLGDYGTAVHLHRGDFYCLGDVAFPIRWCAPESLLCTESIIEAKDITRESNIWSFGVLLWELLEFGKLPYFGINDSVVIQKVLIECTLKLEQPKTPCVHKDMIYKIMQLCWLPPALRPTIQKVGNLLSYLYDNKDILSESTAFESRWNSMQPVPREHNLPNVPPHVSLRFENDFIQRKELDSSSRDCDSIMSSDFDLNPYGNKSPSSGSFSIGYEGELANDMSPSLLNLRGSMEDLIASTPENNTPNEPSSSAGTSELHSLETLPAENEVIETDTIDLCINEAIKDLDTILADETASSNASTCNTPEKNRYVDSASVDINCEYATINGDHCEKVEENCNINHHTVVLDNDNIKMAQDLPSKQVKSNAASFNAPVHVTLFEE</sequence>
<feature type="domain" description="Protein kinase" evidence="3">
    <location>
        <begin position="139"/>
        <end position="413"/>
    </location>
</feature>
<dbReference type="STRING" id="407821.A0A087UJ78"/>
<evidence type="ECO:0000313" key="5">
    <source>
        <dbReference type="Proteomes" id="UP000054359"/>
    </source>
</evidence>
<dbReference type="OrthoDB" id="5973359at2759"/>
<evidence type="ECO:0000313" key="4">
    <source>
        <dbReference type="EMBL" id="KFM77417.1"/>
    </source>
</evidence>
<dbReference type="Proteomes" id="UP000054359">
    <property type="component" value="Unassembled WGS sequence"/>
</dbReference>
<feature type="compositionally biased region" description="Polar residues" evidence="1">
    <location>
        <begin position="523"/>
        <end position="541"/>
    </location>
</feature>
<name>A0A087UJ78_STEMI</name>
<proteinExistence type="predicted"/>
<evidence type="ECO:0000259" key="3">
    <source>
        <dbReference type="PROSITE" id="PS50011"/>
    </source>
</evidence>
<dbReference type="PANTHER" id="PTHR24417">
    <property type="entry name" value="SERINE/THREONINE-PROTEIN KINASE LMTK1"/>
    <property type="match status" value="1"/>
</dbReference>
<keyword evidence="2" id="KW-1133">Transmembrane helix</keyword>
<keyword evidence="2" id="KW-0812">Transmembrane</keyword>
<reference evidence="4 5" key="1">
    <citation type="submission" date="2013-11" db="EMBL/GenBank/DDBJ databases">
        <title>Genome sequencing of Stegodyphus mimosarum.</title>
        <authorList>
            <person name="Bechsgaard J."/>
        </authorList>
    </citation>
    <scope>NUCLEOTIDE SEQUENCE [LARGE SCALE GENOMIC DNA]</scope>
</reference>
<feature type="region of interest" description="Disordered" evidence="1">
    <location>
        <begin position="520"/>
        <end position="542"/>
    </location>
</feature>
<keyword evidence="5" id="KW-1185">Reference proteome</keyword>
<dbReference type="GO" id="GO:0004672">
    <property type="term" value="F:protein kinase activity"/>
    <property type="evidence" value="ECO:0007669"/>
    <property type="project" value="InterPro"/>
</dbReference>